<evidence type="ECO:0000313" key="1">
    <source>
        <dbReference type="EMBL" id="VVU95112.1"/>
    </source>
</evidence>
<dbReference type="EMBL" id="CABVLZ010000003">
    <property type="protein sequence ID" value="VVU95112.1"/>
    <property type="molecule type" value="Genomic_DNA"/>
</dbReference>
<accession>A0A5E8CLX9</accession>
<proteinExistence type="predicted"/>
<name>A0A5E8CLX9_9ZZZZ</name>
<organism evidence="1">
    <name type="scientific">seawater metagenome</name>
    <dbReference type="NCBI Taxonomy" id="1561972"/>
    <lineage>
        <taxon>unclassified sequences</taxon>
        <taxon>metagenomes</taxon>
        <taxon>ecological metagenomes</taxon>
    </lineage>
</organism>
<dbReference type="AlphaFoldDB" id="A0A5E8CLX9"/>
<gene>
    <name evidence="1" type="ORF">CPAV1605_837</name>
</gene>
<protein>
    <submittedName>
        <fullName evidence="1">Uncharacterized protein</fullName>
    </submittedName>
</protein>
<reference evidence="1" key="1">
    <citation type="submission" date="2019-09" db="EMBL/GenBank/DDBJ databases">
        <authorList>
            <person name="Needham M D."/>
        </authorList>
    </citation>
    <scope>NUCLEOTIDE SEQUENCE</scope>
</reference>
<sequence length="217" mass="25455">MTKLIIKNIVNFFNNEKDKIIHIDLNDKIGTVILNNIAIFKHAYMLKYNNKFFGYDYLFDKKFNDYLEFRNLDNIEVFDSSPLNWQYASKKLHFPIIYFQNNLAWPPAENWSDGDPINQAPFLIWNGFGNGPTMIEADLDNNYINLVILKYSNSVNKEIKKVINKFAYLKAILLNNKDPLTNQKLDSNFIKFITSCITFFSQPNDKPLLEIPMIFSN</sequence>